<keyword evidence="1" id="KW-0472">Membrane</keyword>
<proteinExistence type="predicted"/>
<dbReference type="eggNOG" id="KOG4539">
    <property type="taxonomic scope" value="Eukaryota"/>
</dbReference>
<dbReference type="Pfam" id="PF10173">
    <property type="entry name" value="Mit_KHE1"/>
    <property type="match status" value="1"/>
</dbReference>
<dbReference type="VEuPathDB" id="FungiDB:RO3G_01076"/>
<dbReference type="AlphaFoldDB" id="I1BJJ2"/>
<accession>I1BJJ2</accession>
<dbReference type="OMA" id="PFFYLAY"/>
<dbReference type="GeneID" id="93608048"/>
<dbReference type="PANTHER" id="PTHR28062:SF1">
    <property type="entry name" value="TRANSMEMBRANE PROTEIN"/>
    <property type="match status" value="1"/>
</dbReference>
<gene>
    <name evidence="2" type="ORF">RO3G_01076</name>
</gene>
<protein>
    <submittedName>
        <fullName evidence="2">Uncharacterized protein</fullName>
    </submittedName>
</protein>
<evidence type="ECO:0000256" key="1">
    <source>
        <dbReference type="SAM" id="Phobius"/>
    </source>
</evidence>
<dbReference type="PANTHER" id="PTHR28062">
    <property type="entry name" value="K+-H+ EXCHANGE-LIKE PROTEIN"/>
    <property type="match status" value="1"/>
</dbReference>
<evidence type="ECO:0000313" key="2">
    <source>
        <dbReference type="EMBL" id="EIE76372.1"/>
    </source>
</evidence>
<dbReference type="GO" id="GO:0006813">
    <property type="term" value="P:potassium ion transport"/>
    <property type="evidence" value="ECO:0007669"/>
    <property type="project" value="TreeGrafter"/>
</dbReference>
<feature type="transmembrane region" description="Helical" evidence="1">
    <location>
        <begin position="118"/>
        <end position="138"/>
    </location>
</feature>
<dbReference type="OrthoDB" id="5562676at2759"/>
<dbReference type="STRING" id="246409.I1BJJ2"/>
<dbReference type="GO" id="GO:0005743">
    <property type="term" value="C:mitochondrial inner membrane"/>
    <property type="evidence" value="ECO:0007669"/>
    <property type="project" value="TreeGrafter"/>
</dbReference>
<dbReference type="EMBL" id="CH476732">
    <property type="protein sequence ID" value="EIE76372.1"/>
    <property type="molecule type" value="Genomic_DNA"/>
</dbReference>
<evidence type="ECO:0000313" key="3">
    <source>
        <dbReference type="Proteomes" id="UP000009138"/>
    </source>
</evidence>
<dbReference type="InParanoid" id="I1BJJ2"/>
<keyword evidence="3" id="KW-1185">Reference proteome</keyword>
<reference evidence="2 3" key="1">
    <citation type="journal article" date="2009" name="PLoS Genet.">
        <title>Genomic analysis of the basal lineage fungus Rhizopus oryzae reveals a whole-genome duplication.</title>
        <authorList>
            <person name="Ma L.-J."/>
            <person name="Ibrahim A.S."/>
            <person name="Skory C."/>
            <person name="Grabherr M.G."/>
            <person name="Burger G."/>
            <person name="Butler M."/>
            <person name="Elias M."/>
            <person name="Idnurm A."/>
            <person name="Lang B.F."/>
            <person name="Sone T."/>
            <person name="Abe A."/>
            <person name="Calvo S.E."/>
            <person name="Corrochano L.M."/>
            <person name="Engels R."/>
            <person name="Fu J."/>
            <person name="Hansberg W."/>
            <person name="Kim J.-M."/>
            <person name="Kodira C.D."/>
            <person name="Koehrsen M.J."/>
            <person name="Liu B."/>
            <person name="Miranda-Saavedra D."/>
            <person name="O'Leary S."/>
            <person name="Ortiz-Castellanos L."/>
            <person name="Poulter R."/>
            <person name="Rodriguez-Romero J."/>
            <person name="Ruiz-Herrera J."/>
            <person name="Shen Y.-Q."/>
            <person name="Zeng Q."/>
            <person name="Galagan J."/>
            <person name="Birren B.W."/>
            <person name="Cuomo C.A."/>
            <person name="Wickes B.L."/>
        </authorList>
    </citation>
    <scope>NUCLEOTIDE SEQUENCE [LARGE SCALE GENOMIC DNA]</scope>
    <source>
        <strain evidence="3">RA 99-880 / ATCC MYA-4621 / FGSC 9543 / NRRL 43880</strain>
    </source>
</reference>
<organism evidence="2 3">
    <name type="scientific">Rhizopus delemar (strain RA 99-880 / ATCC MYA-4621 / FGSC 9543 / NRRL 43880)</name>
    <name type="common">Mucormycosis agent</name>
    <name type="synonym">Rhizopus arrhizus var. delemar</name>
    <dbReference type="NCBI Taxonomy" id="246409"/>
    <lineage>
        <taxon>Eukaryota</taxon>
        <taxon>Fungi</taxon>
        <taxon>Fungi incertae sedis</taxon>
        <taxon>Mucoromycota</taxon>
        <taxon>Mucoromycotina</taxon>
        <taxon>Mucoromycetes</taxon>
        <taxon>Mucorales</taxon>
        <taxon>Mucorineae</taxon>
        <taxon>Rhizopodaceae</taxon>
        <taxon>Rhizopus</taxon>
    </lineage>
</organism>
<keyword evidence="1" id="KW-1133">Transmembrane helix</keyword>
<dbReference type="InterPro" id="IPR018786">
    <property type="entry name" value="Mit_KHE1"/>
</dbReference>
<dbReference type="FunCoup" id="I1BJJ2">
    <property type="interactions" value="21"/>
</dbReference>
<sequence length="271" mass="31418">MRIYAIPILKNRWAYYCHSTVSTTSKLTKAVNWSSKKWEQFGKADPTTWKGKLYKRGSHFMNQVDYQEWFLKSVPAKYELQEPLKNALVNYPKVLEGSDVQRDLESLLKDRVNYHKKYMYYSAYWVPLSCTFVIVPLIPNIPLAYNLFRLYSHYKAYHGADSLSSLVNQGQLTYQQDEQLNALLNQHSFVSSDDLEFSQEIRQGFLEKKPNLKLLEHDLEGVLNTSDIKLIGEALDTPGLELELNRARSQILKAVALESIVCKRIVCQVLK</sequence>
<dbReference type="RefSeq" id="XP_067511768.1">
    <property type="nucleotide sequence ID" value="XM_067655667.1"/>
</dbReference>
<name>I1BJJ2_RHIO9</name>
<dbReference type="GO" id="GO:1902600">
    <property type="term" value="P:proton transmembrane transport"/>
    <property type="evidence" value="ECO:0007669"/>
    <property type="project" value="TreeGrafter"/>
</dbReference>
<dbReference type="Proteomes" id="UP000009138">
    <property type="component" value="Unassembled WGS sequence"/>
</dbReference>
<keyword evidence="1" id="KW-0812">Transmembrane</keyword>